<feature type="non-terminal residue" evidence="3">
    <location>
        <position position="192"/>
    </location>
</feature>
<dbReference type="AlphaFoldDB" id="A0A7C1H6H2"/>
<name>A0A7C1H6H2_9BACT</name>
<evidence type="ECO:0000313" key="3">
    <source>
        <dbReference type="EMBL" id="HDP77906.1"/>
    </source>
</evidence>
<keyword evidence="1" id="KW-0472">Membrane</keyword>
<reference evidence="3" key="1">
    <citation type="journal article" date="2020" name="mSystems">
        <title>Genome- and Community-Level Interaction Insights into Carbon Utilization and Element Cycling Functions of Hydrothermarchaeota in Hydrothermal Sediment.</title>
        <authorList>
            <person name="Zhou Z."/>
            <person name="Liu Y."/>
            <person name="Xu W."/>
            <person name="Pan J."/>
            <person name="Luo Z.H."/>
            <person name="Li M."/>
        </authorList>
    </citation>
    <scope>NUCLEOTIDE SEQUENCE [LARGE SCALE GENOMIC DNA]</scope>
    <source>
        <strain evidence="3">SpSt-1179</strain>
    </source>
</reference>
<feature type="transmembrane region" description="Helical" evidence="1">
    <location>
        <begin position="120"/>
        <end position="139"/>
    </location>
</feature>
<dbReference type="Proteomes" id="UP000886198">
    <property type="component" value="Unassembled WGS sequence"/>
</dbReference>
<evidence type="ECO:0000256" key="2">
    <source>
        <dbReference type="SAM" id="SignalP"/>
    </source>
</evidence>
<proteinExistence type="predicted"/>
<protein>
    <submittedName>
        <fullName evidence="3">Uncharacterized protein</fullName>
    </submittedName>
</protein>
<keyword evidence="1" id="KW-0812">Transmembrane</keyword>
<gene>
    <name evidence="3" type="ORF">ENN47_06950</name>
</gene>
<comment type="caution">
    <text evidence="3">The sequence shown here is derived from an EMBL/GenBank/DDBJ whole genome shotgun (WGS) entry which is preliminary data.</text>
</comment>
<feature type="transmembrane region" description="Helical" evidence="1">
    <location>
        <begin position="69"/>
        <end position="87"/>
    </location>
</feature>
<evidence type="ECO:0000256" key="1">
    <source>
        <dbReference type="SAM" id="Phobius"/>
    </source>
</evidence>
<feature type="chain" id="PRO_5028320447" evidence="2">
    <location>
        <begin position="22"/>
        <end position="192"/>
    </location>
</feature>
<dbReference type="EMBL" id="DSBT01000185">
    <property type="protein sequence ID" value="HDP77906.1"/>
    <property type="molecule type" value="Genomic_DNA"/>
</dbReference>
<feature type="signal peptide" evidence="2">
    <location>
        <begin position="1"/>
        <end position="21"/>
    </location>
</feature>
<keyword evidence="1" id="KW-1133">Transmembrane helix</keyword>
<organism evidence="3">
    <name type="scientific">Mesotoga infera</name>
    <dbReference type="NCBI Taxonomy" id="1236046"/>
    <lineage>
        <taxon>Bacteria</taxon>
        <taxon>Thermotogati</taxon>
        <taxon>Thermotogota</taxon>
        <taxon>Thermotogae</taxon>
        <taxon>Kosmotogales</taxon>
        <taxon>Kosmotogaceae</taxon>
        <taxon>Mesotoga</taxon>
    </lineage>
</organism>
<feature type="transmembrane region" description="Helical" evidence="1">
    <location>
        <begin position="94"/>
        <end position="114"/>
    </location>
</feature>
<keyword evidence="2" id="KW-0732">Signal</keyword>
<feature type="transmembrane region" description="Helical" evidence="1">
    <location>
        <begin position="159"/>
        <end position="176"/>
    </location>
</feature>
<accession>A0A7C1H6H2</accession>
<sequence>MKFAKPIMVLVIVISVLSALAASYGAFVGGGPGSYQFESLRSGEITIYGEGLYKYESIALGPQARGQDVVTLFLWIPLLIISLYIALKNSLRGKLLLTGTIGYFLYTYTMYTFIQFNEMYLVYIALMASSLYAFILSFMSLEIPQLRAAFTEKIPVKTLAAFQILSAFGLAFRWFADLVPSLLTGTAPSELQ</sequence>